<evidence type="ECO:0000313" key="3">
    <source>
        <dbReference type="EMBL" id="SEO36894.1"/>
    </source>
</evidence>
<dbReference type="EMBL" id="FODS01000004">
    <property type="protein sequence ID" value="SEO36894.1"/>
    <property type="molecule type" value="Genomic_DNA"/>
</dbReference>
<dbReference type="GO" id="GO:0004806">
    <property type="term" value="F:triacylglycerol lipase activity"/>
    <property type="evidence" value="ECO:0007669"/>
    <property type="project" value="TreeGrafter"/>
</dbReference>
<reference evidence="3 4" key="1">
    <citation type="submission" date="2016-10" db="EMBL/GenBank/DDBJ databases">
        <authorList>
            <person name="de Groot N.N."/>
        </authorList>
    </citation>
    <scope>NUCLEOTIDE SEQUENCE [LARGE SCALE GENOMIC DNA]</scope>
    <source>
        <strain evidence="3 4">DSM 27842</strain>
    </source>
</reference>
<dbReference type="AlphaFoldDB" id="A0A1H8P574"/>
<dbReference type="Gene3D" id="3.40.50.1820">
    <property type="entry name" value="alpha/beta hydrolase"/>
    <property type="match status" value="1"/>
</dbReference>
<name>A0A1H8P574_9RHOB</name>
<accession>A0A1H8P574</accession>
<organism evidence="3 4">
    <name type="scientific">Salinihabitans flavidus</name>
    <dbReference type="NCBI Taxonomy" id="569882"/>
    <lineage>
        <taxon>Bacteria</taxon>
        <taxon>Pseudomonadati</taxon>
        <taxon>Pseudomonadota</taxon>
        <taxon>Alphaproteobacteria</taxon>
        <taxon>Rhodobacterales</taxon>
        <taxon>Roseobacteraceae</taxon>
        <taxon>Salinihabitans</taxon>
    </lineage>
</organism>
<proteinExistence type="predicted"/>
<dbReference type="InterPro" id="IPR050471">
    <property type="entry name" value="AB_hydrolase"/>
</dbReference>
<keyword evidence="4" id="KW-1185">Reference proteome</keyword>
<dbReference type="PANTHER" id="PTHR43433">
    <property type="entry name" value="HYDROLASE, ALPHA/BETA FOLD FAMILY PROTEIN"/>
    <property type="match status" value="1"/>
</dbReference>
<dbReference type="InterPro" id="IPR000073">
    <property type="entry name" value="AB_hydrolase_1"/>
</dbReference>
<gene>
    <name evidence="3" type="ORF">SAMN04490248_104139</name>
</gene>
<keyword evidence="1" id="KW-0732">Signal</keyword>
<sequence>MTGHTASSLRRAGLYALALCGVMALPVSAQDTAGRAVSGDLDIYYEVHGDLGSGLVPFLVLHGGMGTIAGDFGELLPVLAAQRTVIGVEQQGHGHTGGRDTPVSLEAMRNDTLAVLDTLEVDRVHVVGFSMGGMLGVEMGVAAPDRVATLTAISVSQNLDGMHPAIAEVNRNPEAAPTPEALELMPSEEDFARMQAGFVENPDGPEQFQRTFAQLQTFMVSDWGWSDEDLASVETPSLIILGDSDFMSVDHAARMAGLVGAQLAVLPDTTHLSIMRRPDWLAPLIENRITTADEGSRTTFH</sequence>
<dbReference type="Proteomes" id="UP000198893">
    <property type="component" value="Unassembled WGS sequence"/>
</dbReference>
<feature type="chain" id="PRO_5011451800" evidence="1">
    <location>
        <begin position="30"/>
        <end position="301"/>
    </location>
</feature>
<dbReference type="GO" id="GO:0046503">
    <property type="term" value="P:glycerolipid catabolic process"/>
    <property type="evidence" value="ECO:0007669"/>
    <property type="project" value="TreeGrafter"/>
</dbReference>
<dbReference type="PANTHER" id="PTHR43433:SF5">
    <property type="entry name" value="AB HYDROLASE-1 DOMAIN-CONTAINING PROTEIN"/>
    <property type="match status" value="1"/>
</dbReference>
<dbReference type="Pfam" id="PF12697">
    <property type="entry name" value="Abhydrolase_6"/>
    <property type="match status" value="1"/>
</dbReference>
<feature type="domain" description="AB hydrolase-1" evidence="2">
    <location>
        <begin position="59"/>
        <end position="282"/>
    </location>
</feature>
<feature type="signal peptide" evidence="1">
    <location>
        <begin position="1"/>
        <end position="29"/>
    </location>
</feature>
<evidence type="ECO:0000259" key="2">
    <source>
        <dbReference type="Pfam" id="PF12697"/>
    </source>
</evidence>
<dbReference type="STRING" id="569882.SAMN04490248_104139"/>
<evidence type="ECO:0000313" key="4">
    <source>
        <dbReference type="Proteomes" id="UP000198893"/>
    </source>
</evidence>
<evidence type="ECO:0000256" key="1">
    <source>
        <dbReference type="SAM" id="SignalP"/>
    </source>
</evidence>
<dbReference type="SUPFAM" id="SSF53474">
    <property type="entry name" value="alpha/beta-Hydrolases"/>
    <property type="match status" value="1"/>
</dbReference>
<protein>
    <submittedName>
        <fullName evidence="3">Pimeloyl-ACP methyl ester carboxylesterase</fullName>
    </submittedName>
</protein>
<dbReference type="InterPro" id="IPR029058">
    <property type="entry name" value="AB_hydrolase_fold"/>
</dbReference>